<keyword evidence="3 10" id="KW-0812">Transmembrane</keyword>
<evidence type="ECO:0000256" key="10">
    <source>
        <dbReference type="HAMAP-Rule" id="MF_02078"/>
    </source>
</evidence>
<feature type="transmembrane region" description="Helical" evidence="10">
    <location>
        <begin position="349"/>
        <end position="370"/>
    </location>
</feature>
<dbReference type="EMBL" id="CP102480">
    <property type="protein sequence ID" value="UUX52136.1"/>
    <property type="molecule type" value="Genomic_DNA"/>
</dbReference>
<evidence type="ECO:0000313" key="12">
    <source>
        <dbReference type="EMBL" id="UUX52136.1"/>
    </source>
</evidence>
<dbReference type="Pfam" id="PF03023">
    <property type="entry name" value="MurJ"/>
    <property type="match status" value="1"/>
</dbReference>
<keyword evidence="5 10" id="KW-0573">Peptidoglycan synthesis</keyword>
<dbReference type="PRINTS" id="PR01806">
    <property type="entry name" value="VIRFACTRMVIN"/>
</dbReference>
<dbReference type="PANTHER" id="PTHR47019:SF1">
    <property type="entry name" value="LIPID II FLIPPASE MURJ"/>
    <property type="match status" value="1"/>
</dbReference>
<dbReference type="InterPro" id="IPR004268">
    <property type="entry name" value="MurJ"/>
</dbReference>
<organism evidence="12 13">
    <name type="scientific">Nisaea acidiphila</name>
    <dbReference type="NCBI Taxonomy" id="1862145"/>
    <lineage>
        <taxon>Bacteria</taxon>
        <taxon>Pseudomonadati</taxon>
        <taxon>Pseudomonadota</taxon>
        <taxon>Alphaproteobacteria</taxon>
        <taxon>Rhodospirillales</taxon>
        <taxon>Thalassobaculaceae</taxon>
        <taxon>Nisaea</taxon>
    </lineage>
</organism>
<keyword evidence="4 10" id="KW-0133">Cell shape</keyword>
<keyword evidence="10 11" id="KW-0961">Cell wall biogenesis/degradation</keyword>
<feature type="transmembrane region" description="Helical" evidence="10">
    <location>
        <begin position="130"/>
        <end position="150"/>
    </location>
</feature>
<dbReference type="PANTHER" id="PTHR47019">
    <property type="entry name" value="LIPID II FLIPPASE MURJ"/>
    <property type="match status" value="1"/>
</dbReference>
<name>A0A9J7AXY0_9PROT</name>
<feature type="transmembrane region" description="Helical" evidence="10">
    <location>
        <begin position="87"/>
        <end position="110"/>
    </location>
</feature>
<keyword evidence="10 11" id="KW-0813">Transport</keyword>
<feature type="transmembrane region" description="Helical" evidence="10">
    <location>
        <begin position="157"/>
        <end position="176"/>
    </location>
</feature>
<dbReference type="CDD" id="cd13123">
    <property type="entry name" value="MATE_MurJ_like"/>
    <property type="match status" value="1"/>
</dbReference>
<evidence type="ECO:0000256" key="9">
    <source>
        <dbReference type="ARBA" id="ARBA00061532"/>
    </source>
</evidence>
<dbReference type="GO" id="GO:0071555">
    <property type="term" value="P:cell wall organization"/>
    <property type="evidence" value="ECO:0007669"/>
    <property type="project" value="UniProtKB-UniRule"/>
</dbReference>
<proteinExistence type="inferred from homology"/>
<dbReference type="GO" id="GO:0005886">
    <property type="term" value="C:plasma membrane"/>
    <property type="evidence" value="ECO:0007669"/>
    <property type="project" value="UniProtKB-SubCell"/>
</dbReference>
<dbReference type="Proteomes" id="UP001060336">
    <property type="component" value="Chromosome"/>
</dbReference>
<evidence type="ECO:0000256" key="6">
    <source>
        <dbReference type="ARBA" id="ARBA00022989"/>
    </source>
</evidence>
<keyword evidence="2 10" id="KW-1003">Cell membrane</keyword>
<evidence type="ECO:0000256" key="2">
    <source>
        <dbReference type="ARBA" id="ARBA00022475"/>
    </source>
</evidence>
<evidence type="ECO:0000256" key="3">
    <source>
        <dbReference type="ARBA" id="ARBA00022692"/>
    </source>
</evidence>
<evidence type="ECO:0000256" key="7">
    <source>
        <dbReference type="ARBA" id="ARBA00023136"/>
    </source>
</evidence>
<dbReference type="HAMAP" id="MF_02078">
    <property type="entry name" value="MurJ_MviN"/>
    <property type="match status" value="1"/>
</dbReference>
<keyword evidence="13" id="KW-1185">Reference proteome</keyword>
<keyword evidence="6 10" id="KW-1133">Transmembrane helix</keyword>
<accession>A0A9J7AXY0</accession>
<dbReference type="GO" id="GO:0009252">
    <property type="term" value="P:peptidoglycan biosynthetic process"/>
    <property type="evidence" value="ECO:0007669"/>
    <property type="project" value="UniProtKB-UniRule"/>
</dbReference>
<dbReference type="AlphaFoldDB" id="A0A9J7AXY0"/>
<dbReference type="GO" id="GO:0008360">
    <property type="term" value="P:regulation of cell shape"/>
    <property type="evidence" value="ECO:0007669"/>
    <property type="project" value="UniProtKB-UniRule"/>
</dbReference>
<feature type="transmembrane region" description="Helical" evidence="10">
    <location>
        <begin position="188"/>
        <end position="208"/>
    </location>
</feature>
<feature type="transmembrane region" description="Helical" evidence="10">
    <location>
        <begin position="408"/>
        <end position="428"/>
    </location>
</feature>
<comment type="function">
    <text evidence="8 10 11">Involved in peptidoglycan biosynthesis. Transports lipid-linked peptidoglycan precursors from the inner to the outer leaflet of the cytoplasmic membrane.</text>
</comment>
<gene>
    <name evidence="10 12" type="primary">murJ</name>
    <name evidence="12" type="ORF">NUH88_10630</name>
</gene>
<feature type="transmembrane region" description="Helical" evidence="10">
    <location>
        <begin position="313"/>
        <end position="337"/>
    </location>
</feature>
<feature type="transmembrane region" description="Helical" evidence="10">
    <location>
        <begin position="26"/>
        <end position="45"/>
    </location>
</feature>
<protein>
    <recommendedName>
        <fullName evidence="10">Probable lipid II flippase MurJ</fullName>
    </recommendedName>
</protein>
<evidence type="ECO:0000256" key="5">
    <source>
        <dbReference type="ARBA" id="ARBA00022984"/>
    </source>
</evidence>
<sequence length="521" mass="54578">MSLIRAAATVGSFTMVSRVTGFLRDVLIAAILGAGPVADAFFVAFKLPNFFRRLTAEGSFTVAFVPLFAGALEADGKAEAKKFAEEALAMMCAVLAALTLAMELTMPWVMHVLAPGFVATPERFDTAVELTRITFPYLPLISIVALYGGVLNSLDRFAAMAAAPILLNLILIGAMVGFGDRLETPGHVLAWGVAAAGLAQLLWMIGASSRAGFSLSLRMPRLTPGVRRLFGLMLPAMLGAGVVQINLLIDMVLASTLPLGSISFLYYADRVNQLPLGVIGVAIGTALLPMLSRQWRGGNAAGALETQNRALEFGALLTVPAAVGLAVLADPIVTVLFERGAFTAADGTATSAAMVAFAAGLPAFVLVKVLQPGFFAREDTKTPVKVAAGAVLLNLALNLILMQFLAHVGLALATAIASWANGIALAWLLRRDGVFRLDERSRKRLPRIVASALLMGAVLAGTLLLLVRAELEPFGRGSLLGAAALLGFILLALAVYFGAATLLGAFRPAELKASLRRADAS</sequence>
<dbReference type="GO" id="GO:0034204">
    <property type="term" value="P:lipid translocation"/>
    <property type="evidence" value="ECO:0007669"/>
    <property type="project" value="TreeGrafter"/>
</dbReference>
<reference evidence="12" key="1">
    <citation type="submission" date="2022-08" db="EMBL/GenBank/DDBJ databases">
        <title>Nisaea acidiphila sp. nov., isolated from a marine algal debris and emended description of the genus Nisaea Urios et al. 2008.</title>
        <authorList>
            <person name="Kwon K."/>
        </authorList>
    </citation>
    <scope>NUCLEOTIDE SEQUENCE</scope>
    <source>
        <strain evidence="12">MEBiC11861</strain>
    </source>
</reference>
<dbReference type="RefSeq" id="WP_257772037.1">
    <property type="nucleotide sequence ID" value="NZ_CP102480.1"/>
</dbReference>
<feature type="transmembrane region" description="Helical" evidence="10">
    <location>
        <begin position="229"/>
        <end position="254"/>
    </location>
</feature>
<dbReference type="KEGG" id="naci:NUH88_10630"/>
<dbReference type="NCBIfam" id="TIGR01695">
    <property type="entry name" value="murJ_mviN"/>
    <property type="match status" value="1"/>
</dbReference>
<evidence type="ECO:0000256" key="8">
    <source>
        <dbReference type="ARBA" id="ARBA00060041"/>
    </source>
</evidence>
<evidence type="ECO:0000256" key="11">
    <source>
        <dbReference type="PIRNR" id="PIRNR002869"/>
    </source>
</evidence>
<evidence type="ECO:0000256" key="4">
    <source>
        <dbReference type="ARBA" id="ARBA00022960"/>
    </source>
</evidence>
<evidence type="ECO:0000313" key="13">
    <source>
        <dbReference type="Proteomes" id="UP001060336"/>
    </source>
</evidence>
<feature type="transmembrane region" description="Helical" evidence="10">
    <location>
        <begin position="382"/>
        <end position="402"/>
    </location>
</feature>
<dbReference type="InterPro" id="IPR051050">
    <property type="entry name" value="Lipid_II_flippase_MurJ/MviN"/>
</dbReference>
<dbReference type="GO" id="GO:0015648">
    <property type="term" value="F:lipid-linked peptidoglycan transporter activity"/>
    <property type="evidence" value="ECO:0007669"/>
    <property type="project" value="UniProtKB-UniRule"/>
</dbReference>
<comment type="subcellular location">
    <subcellularLocation>
        <location evidence="10">Cell inner membrane</location>
        <topology evidence="10">Multi-pass membrane protein</topology>
    </subcellularLocation>
    <subcellularLocation>
        <location evidence="1">Cell membrane</location>
        <topology evidence="1">Multi-pass membrane protein</topology>
    </subcellularLocation>
</comment>
<dbReference type="PIRSF" id="PIRSF002869">
    <property type="entry name" value="MviN"/>
    <property type="match status" value="1"/>
</dbReference>
<feature type="transmembrane region" description="Helical" evidence="10">
    <location>
        <begin position="479"/>
        <end position="506"/>
    </location>
</feature>
<comment type="similarity">
    <text evidence="9 10 11">Belongs to the MurJ/MviN family.</text>
</comment>
<comment type="pathway">
    <text evidence="10">Cell wall biogenesis; peptidoglycan biosynthesis.</text>
</comment>
<keyword evidence="7 10" id="KW-0472">Membrane</keyword>
<feature type="transmembrane region" description="Helical" evidence="10">
    <location>
        <begin position="448"/>
        <end position="467"/>
    </location>
</feature>
<feature type="transmembrane region" description="Helical" evidence="10">
    <location>
        <begin position="274"/>
        <end position="292"/>
    </location>
</feature>
<keyword evidence="10" id="KW-0997">Cell inner membrane</keyword>
<evidence type="ECO:0000256" key="1">
    <source>
        <dbReference type="ARBA" id="ARBA00004651"/>
    </source>
</evidence>